<evidence type="ECO:0000256" key="3">
    <source>
        <dbReference type="ARBA" id="ARBA00022692"/>
    </source>
</evidence>
<sequence length="592" mass="69234">MFSSISNVVDSYRDDDDDDDRYRWMANNGNENHQIYNNSNNKSIDHNNLIVFDYLEKSTMFVGYNDYGSVSHDNTHHQQSSSTMAKNLKTENNNHQKTIPDWIILDCPPSLKFFIQFFRWTSVTFNGAIFIDNHNRQQELKNRYWIWFKHYLLVLYTLFAIVGLFMILFVELYQGYFQNTIHPISLSSSSQLMNSNETMMTNESFNIVTIDYSSSPMNRTIIDGETNDLSFQQIMKILYNWFHNDDDIIETEKLKTILRNIIKLLLVVHVTDSQILLNYSMISGLRIIRKLMSIPFVNEFDHSKRFAYRSLAIVYLFMAIIVSAGYIVFNKENFDKILDPQISAYTRTIKIIQMFGMVSGFSFKLITPLLFIYTMMLFRFCIQRLINTYAMVDNLDEVKMIQLRTQLSDLNDQFKEIIPCFSFPLTGLFATSIFIIISSSCFLMINNSSRGNYYIAFVFNIGLLAFMRLIVVASFGNLPSNCCRDLVRIVYENLQQWQLNEWMCFMELKRLQKEFVVNISSMYTVRQSSILSMLGFALNYIVILLQTENFSSTNSSSYSSIISSYSKQNDTNFNNDNDDDDTLLMNFNNNTQ</sequence>
<feature type="transmembrane region" description="Helical" evidence="6">
    <location>
        <begin position="423"/>
        <end position="445"/>
    </location>
</feature>
<dbReference type="InterPro" id="IPR013604">
    <property type="entry name" value="7TM_chemorcpt"/>
</dbReference>
<feature type="transmembrane region" description="Helical" evidence="6">
    <location>
        <begin position="451"/>
        <end position="471"/>
    </location>
</feature>
<reference evidence="7" key="2">
    <citation type="journal article" date="2022" name="Res Sq">
        <title>Comparative Genomics Reveals Insights into the Divergent Evolution of Astigmatic Mites and Household Pest Adaptations.</title>
        <authorList>
            <person name="Xiong Q."/>
            <person name="Wan A.T.-Y."/>
            <person name="Liu X.-Y."/>
            <person name="Fung C.S.-H."/>
            <person name="Xiao X."/>
            <person name="Malainual N."/>
            <person name="Hou J."/>
            <person name="Wang L."/>
            <person name="Wang M."/>
            <person name="Yang K."/>
            <person name="Cui Y."/>
            <person name="Leung E."/>
            <person name="Nong W."/>
            <person name="Shin S.-K."/>
            <person name="Au S."/>
            <person name="Jeong K.Y."/>
            <person name="Chew F.T."/>
            <person name="Hui J."/>
            <person name="Leung T.F."/>
            <person name="Tungtrongchitr A."/>
            <person name="Zhong N."/>
            <person name="Liu Z."/>
            <person name="Tsui S."/>
        </authorList>
    </citation>
    <scope>NUCLEOTIDE SEQUENCE</scope>
    <source>
        <strain evidence="7">Derf</strain>
        <tissue evidence="7">Whole organism</tissue>
    </source>
</reference>
<dbReference type="Pfam" id="PF08395">
    <property type="entry name" value="7tm_7"/>
    <property type="match status" value="1"/>
</dbReference>
<dbReference type="EMBL" id="ASGP02000009">
    <property type="protein sequence ID" value="KAH9491189.1"/>
    <property type="molecule type" value="Genomic_DNA"/>
</dbReference>
<reference evidence="7" key="1">
    <citation type="submission" date="2013-05" db="EMBL/GenBank/DDBJ databases">
        <authorList>
            <person name="Yim A.K.Y."/>
            <person name="Chan T.F."/>
            <person name="Ji K.M."/>
            <person name="Liu X.Y."/>
            <person name="Zhou J.W."/>
            <person name="Li R.Q."/>
            <person name="Yang K.Y."/>
            <person name="Li J."/>
            <person name="Li M."/>
            <person name="Law P.T.W."/>
            <person name="Wu Y.L."/>
            <person name="Cai Z.L."/>
            <person name="Qin H."/>
            <person name="Bao Y."/>
            <person name="Leung R.K.K."/>
            <person name="Ng P.K.S."/>
            <person name="Zou J."/>
            <person name="Zhong X.J."/>
            <person name="Ran P.X."/>
            <person name="Zhong N.S."/>
            <person name="Liu Z.G."/>
            <person name="Tsui S.K.W."/>
        </authorList>
    </citation>
    <scope>NUCLEOTIDE SEQUENCE</scope>
    <source>
        <strain evidence="7">Derf</strain>
        <tissue evidence="7">Whole organism</tissue>
    </source>
</reference>
<proteinExistence type="predicted"/>
<keyword evidence="5 6" id="KW-0472">Membrane</keyword>
<name>A0A922HN07_DERFA</name>
<comment type="caution">
    <text evidence="7">The sequence shown here is derived from an EMBL/GenBank/DDBJ whole genome shotgun (WGS) entry which is preliminary data.</text>
</comment>
<dbReference type="AlphaFoldDB" id="A0A922HN07"/>
<evidence type="ECO:0000256" key="5">
    <source>
        <dbReference type="ARBA" id="ARBA00023136"/>
    </source>
</evidence>
<evidence type="ECO:0000256" key="1">
    <source>
        <dbReference type="ARBA" id="ARBA00004651"/>
    </source>
</evidence>
<feature type="transmembrane region" description="Helical" evidence="6">
    <location>
        <begin position="306"/>
        <end position="329"/>
    </location>
</feature>
<evidence type="ECO:0000256" key="6">
    <source>
        <dbReference type="SAM" id="Phobius"/>
    </source>
</evidence>
<keyword evidence="2" id="KW-1003">Cell membrane</keyword>
<evidence type="ECO:0000256" key="4">
    <source>
        <dbReference type="ARBA" id="ARBA00022989"/>
    </source>
</evidence>
<gene>
    <name evidence="7" type="ORF">DERF_015920</name>
</gene>
<evidence type="ECO:0000256" key="2">
    <source>
        <dbReference type="ARBA" id="ARBA00022475"/>
    </source>
</evidence>
<feature type="transmembrane region" description="Helical" evidence="6">
    <location>
        <begin position="361"/>
        <end position="382"/>
    </location>
</feature>
<dbReference type="Proteomes" id="UP000790347">
    <property type="component" value="Unassembled WGS sequence"/>
</dbReference>
<evidence type="ECO:0000313" key="8">
    <source>
        <dbReference type="Proteomes" id="UP000790347"/>
    </source>
</evidence>
<organism evidence="7 8">
    <name type="scientific">Dermatophagoides farinae</name>
    <name type="common">American house dust mite</name>
    <dbReference type="NCBI Taxonomy" id="6954"/>
    <lineage>
        <taxon>Eukaryota</taxon>
        <taxon>Metazoa</taxon>
        <taxon>Ecdysozoa</taxon>
        <taxon>Arthropoda</taxon>
        <taxon>Chelicerata</taxon>
        <taxon>Arachnida</taxon>
        <taxon>Acari</taxon>
        <taxon>Acariformes</taxon>
        <taxon>Sarcoptiformes</taxon>
        <taxon>Astigmata</taxon>
        <taxon>Psoroptidia</taxon>
        <taxon>Analgoidea</taxon>
        <taxon>Pyroglyphidae</taxon>
        <taxon>Dermatophagoidinae</taxon>
        <taxon>Dermatophagoides</taxon>
    </lineage>
</organism>
<keyword evidence="4 6" id="KW-1133">Transmembrane helix</keyword>
<protein>
    <submittedName>
        <fullName evidence="7">Uncharacterized protein</fullName>
    </submittedName>
</protein>
<evidence type="ECO:0000313" key="7">
    <source>
        <dbReference type="EMBL" id="KAH9491189.1"/>
    </source>
</evidence>
<feature type="transmembrane region" description="Helical" evidence="6">
    <location>
        <begin position="530"/>
        <end position="547"/>
    </location>
</feature>
<comment type="subcellular location">
    <subcellularLocation>
        <location evidence="1">Cell membrane</location>
        <topology evidence="1">Multi-pass membrane protein</topology>
    </subcellularLocation>
</comment>
<keyword evidence="3 6" id="KW-0812">Transmembrane</keyword>
<accession>A0A922HN07</accession>
<dbReference type="GO" id="GO:0005886">
    <property type="term" value="C:plasma membrane"/>
    <property type="evidence" value="ECO:0007669"/>
    <property type="project" value="UniProtKB-SubCell"/>
</dbReference>
<dbReference type="GO" id="GO:0050909">
    <property type="term" value="P:sensory perception of taste"/>
    <property type="evidence" value="ECO:0007669"/>
    <property type="project" value="InterPro"/>
</dbReference>
<feature type="transmembrane region" description="Helical" evidence="6">
    <location>
        <begin position="151"/>
        <end position="170"/>
    </location>
</feature>
<keyword evidence="8" id="KW-1185">Reference proteome</keyword>